<feature type="compositionally biased region" description="Low complexity" evidence="2">
    <location>
        <begin position="155"/>
        <end position="166"/>
    </location>
</feature>
<feature type="compositionally biased region" description="Basic and acidic residues" evidence="2">
    <location>
        <begin position="492"/>
        <end position="528"/>
    </location>
</feature>
<keyword evidence="1" id="KW-0175">Coiled coil</keyword>
<feature type="compositionally biased region" description="Polar residues" evidence="2">
    <location>
        <begin position="167"/>
        <end position="176"/>
    </location>
</feature>
<keyword evidence="4" id="KW-1185">Reference proteome</keyword>
<reference evidence="3" key="2">
    <citation type="submission" date="2023-02" db="EMBL/GenBank/DDBJ databases">
        <authorList>
            <consortium name="DOE Joint Genome Institute"/>
            <person name="Mondo S.J."/>
            <person name="Chang Y."/>
            <person name="Wang Y."/>
            <person name="Ahrendt S."/>
            <person name="Andreopoulos W."/>
            <person name="Barry K."/>
            <person name="Beard J."/>
            <person name="Benny G.L."/>
            <person name="Blankenship S."/>
            <person name="Bonito G."/>
            <person name="Cuomo C."/>
            <person name="Desiro A."/>
            <person name="Gervers K.A."/>
            <person name="Hundley H."/>
            <person name="Kuo A."/>
            <person name="LaButti K."/>
            <person name="Lang B.F."/>
            <person name="Lipzen A."/>
            <person name="O'Donnell K."/>
            <person name="Pangilinan J."/>
            <person name="Reynolds N."/>
            <person name="Sandor L."/>
            <person name="Smith M.W."/>
            <person name="Tsang A."/>
            <person name="Grigoriev I.V."/>
            <person name="Stajich J.E."/>
            <person name="Spatafora J.W."/>
        </authorList>
    </citation>
    <scope>NUCLEOTIDE SEQUENCE</scope>
    <source>
        <strain evidence="3">RSA 2281</strain>
    </source>
</reference>
<evidence type="ECO:0000313" key="4">
    <source>
        <dbReference type="Proteomes" id="UP001209540"/>
    </source>
</evidence>
<feature type="region of interest" description="Disordered" evidence="2">
    <location>
        <begin position="147"/>
        <end position="205"/>
    </location>
</feature>
<feature type="region of interest" description="Disordered" evidence="2">
    <location>
        <begin position="437"/>
        <end position="472"/>
    </location>
</feature>
<name>A0AAD5PJB8_9FUNG</name>
<accession>A0AAD5PJB8</accession>
<dbReference type="AlphaFoldDB" id="A0AAD5PJB8"/>
<evidence type="ECO:0000256" key="2">
    <source>
        <dbReference type="SAM" id="MobiDB-lite"/>
    </source>
</evidence>
<gene>
    <name evidence="3" type="ORF">BDA99DRAFT_567948</name>
</gene>
<feature type="region of interest" description="Disordered" evidence="2">
    <location>
        <begin position="484"/>
        <end position="528"/>
    </location>
</feature>
<organism evidence="3 4">
    <name type="scientific">Phascolomyces articulosus</name>
    <dbReference type="NCBI Taxonomy" id="60185"/>
    <lineage>
        <taxon>Eukaryota</taxon>
        <taxon>Fungi</taxon>
        <taxon>Fungi incertae sedis</taxon>
        <taxon>Mucoromycota</taxon>
        <taxon>Mucoromycotina</taxon>
        <taxon>Mucoromycetes</taxon>
        <taxon>Mucorales</taxon>
        <taxon>Lichtheimiaceae</taxon>
        <taxon>Phascolomyces</taxon>
    </lineage>
</organism>
<reference evidence="3" key="1">
    <citation type="journal article" date="2022" name="IScience">
        <title>Evolution of zygomycete secretomes and the origins of terrestrial fungal ecologies.</title>
        <authorList>
            <person name="Chang Y."/>
            <person name="Wang Y."/>
            <person name="Mondo S."/>
            <person name="Ahrendt S."/>
            <person name="Andreopoulos W."/>
            <person name="Barry K."/>
            <person name="Beard J."/>
            <person name="Benny G.L."/>
            <person name="Blankenship S."/>
            <person name="Bonito G."/>
            <person name="Cuomo C."/>
            <person name="Desiro A."/>
            <person name="Gervers K.A."/>
            <person name="Hundley H."/>
            <person name="Kuo A."/>
            <person name="LaButti K."/>
            <person name="Lang B.F."/>
            <person name="Lipzen A."/>
            <person name="O'Donnell K."/>
            <person name="Pangilinan J."/>
            <person name="Reynolds N."/>
            <person name="Sandor L."/>
            <person name="Smith M.E."/>
            <person name="Tsang A."/>
            <person name="Grigoriev I.V."/>
            <person name="Stajich J.E."/>
            <person name="Spatafora J.W."/>
        </authorList>
    </citation>
    <scope>NUCLEOTIDE SEQUENCE</scope>
    <source>
        <strain evidence="3">RSA 2281</strain>
    </source>
</reference>
<dbReference type="EMBL" id="JAIXMP010000002">
    <property type="protein sequence ID" value="KAI9277114.1"/>
    <property type="molecule type" value="Genomic_DNA"/>
</dbReference>
<sequence length="528" mass="60307">MYAPEEPLAMSTSDMDIGRMVKNLHEKLENAENEKLNLQEQLLESIEKQSELAIENERLHKRMASLQQDINIYINNQARFEEDHCTQDQELTDLRKEVTQLTKVKNDLQNKLKSELDTSENNQLKWLQREEELCRQVRQLTEIERCHQKNKVSAKRSSVSSSSKKVQNQATLNTNNKEQKSTEAFCSSPTLPSSSSARRTCSIRSSYERQVTDLKQQLKTQETRLVKEMAEQDRRQSRRIKYLETEISNIKQINQSLMEENEGYQVLLNEQSMNGSLLLGDPQQIHTIYQDLTNTNNPMTETTTSGFNLAAELHNLSSKSIHETDGGGAKMQQQQQTNAELYKEIKSLKDSNHALNLYLNKILAKIVDNEDLEYLLSIDHQHQQHTSMSTPTSQQVNNSKINKTKASSLNQIHDGPSIMRKSFSSTMLSKIIRRKQHTDQQITLKIQGPTTTSNDRQTSASLTSTPLGQSTVTSTVSATTTISNATTSNVDEPSRQKQNDYLKKQRISLDMEDNNKSNNREKITSNRS</sequence>
<feature type="compositionally biased region" description="Polar residues" evidence="2">
    <location>
        <begin position="439"/>
        <end position="469"/>
    </location>
</feature>
<feature type="coiled-coil region" evidence="1">
    <location>
        <begin position="21"/>
        <end position="111"/>
    </location>
</feature>
<feature type="compositionally biased region" description="Low complexity" evidence="2">
    <location>
        <begin position="187"/>
        <end position="196"/>
    </location>
</feature>
<proteinExistence type="predicted"/>
<evidence type="ECO:0000313" key="3">
    <source>
        <dbReference type="EMBL" id="KAI9277114.1"/>
    </source>
</evidence>
<dbReference type="PANTHER" id="PTHR38120:SF1">
    <property type="entry name" value="M PROTEIN, SEROTYPE 2.1"/>
    <property type="match status" value="1"/>
</dbReference>
<dbReference type="PANTHER" id="PTHR38120">
    <property type="entry name" value="EXPRESSED PROTEIN"/>
    <property type="match status" value="1"/>
</dbReference>
<dbReference type="Proteomes" id="UP001209540">
    <property type="component" value="Unassembled WGS sequence"/>
</dbReference>
<comment type="caution">
    <text evidence="3">The sequence shown here is derived from an EMBL/GenBank/DDBJ whole genome shotgun (WGS) entry which is preliminary data.</text>
</comment>
<evidence type="ECO:0000256" key="1">
    <source>
        <dbReference type="SAM" id="Coils"/>
    </source>
</evidence>
<protein>
    <submittedName>
        <fullName evidence="3">Uncharacterized protein</fullName>
    </submittedName>
</protein>